<dbReference type="AlphaFoldDB" id="A0A8S1WM03"/>
<comment type="caution">
    <text evidence="1">The sequence shown here is derived from an EMBL/GenBank/DDBJ whole genome shotgun (WGS) entry which is preliminary data.</text>
</comment>
<sequence length="83" mass="9727">MNIQQDALKTYDSAIQNNQSNSWIQNKNVETLEKMIKFEISLENYDLEIQLKPDQNVKAHTLFKTPTTLETVENQLNQLCTFH</sequence>
<dbReference type="EMBL" id="CAJJDP010000095">
    <property type="protein sequence ID" value="CAD8190152.1"/>
    <property type="molecule type" value="Genomic_DNA"/>
</dbReference>
<proteinExistence type="predicted"/>
<dbReference type="Proteomes" id="UP000683925">
    <property type="component" value="Unassembled WGS sequence"/>
</dbReference>
<name>A0A8S1WM03_PAROT</name>
<gene>
    <name evidence="1" type="ORF">POCTA_138.1.T0960200</name>
</gene>
<protein>
    <submittedName>
        <fullName evidence="1">Uncharacterized protein</fullName>
    </submittedName>
</protein>
<organism evidence="1 2">
    <name type="scientific">Paramecium octaurelia</name>
    <dbReference type="NCBI Taxonomy" id="43137"/>
    <lineage>
        <taxon>Eukaryota</taxon>
        <taxon>Sar</taxon>
        <taxon>Alveolata</taxon>
        <taxon>Ciliophora</taxon>
        <taxon>Intramacronucleata</taxon>
        <taxon>Oligohymenophorea</taxon>
        <taxon>Peniculida</taxon>
        <taxon>Parameciidae</taxon>
        <taxon>Paramecium</taxon>
    </lineage>
</organism>
<reference evidence="1" key="1">
    <citation type="submission" date="2021-01" db="EMBL/GenBank/DDBJ databases">
        <authorList>
            <consortium name="Genoscope - CEA"/>
            <person name="William W."/>
        </authorList>
    </citation>
    <scope>NUCLEOTIDE SEQUENCE</scope>
</reference>
<accession>A0A8S1WM03</accession>
<keyword evidence="2" id="KW-1185">Reference proteome</keyword>
<evidence type="ECO:0000313" key="2">
    <source>
        <dbReference type="Proteomes" id="UP000683925"/>
    </source>
</evidence>
<evidence type="ECO:0000313" key="1">
    <source>
        <dbReference type="EMBL" id="CAD8190152.1"/>
    </source>
</evidence>